<comment type="caution">
    <text evidence="3">The sequence shown here is derived from an EMBL/GenBank/DDBJ whole genome shotgun (WGS) entry which is preliminary data.</text>
</comment>
<reference evidence="3" key="1">
    <citation type="submission" date="2024-03" db="EMBL/GenBank/DDBJ databases">
        <authorList>
            <person name="Plomp N."/>
            <person name="Harmsen H.J."/>
        </authorList>
    </citation>
    <scope>NUCLEOTIDE SEQUENCE</scope>
    <source>
        <strain evidence="3">HTF-128</strain>
    </source>
</reference>
<evidence type="ECO:0000256" key="2">
    <source>
        <dbReference type="ARBA" id="ARBA00022649"/>
    </source>
</evidence>
<keyword evidence="2" id="KW-1277">Toxin-antitoxin system</keyword>
<dbReference type="GO" id="GO:0000987">
    <property type="term" value="F:cis-regulatory region sequence-specific DNA binding"/>
    <property type="evidence" value="ECO:0007669"/>
    <property type="project" value="InterPro"/>
</dbReference>
<proteinExistence type="inferred from homology"/>
<dbReference type="EMBL" id="JBBFGL010000012">
    <property type="protein sequence ID" value="MEJ5196729.1"/>
    <property type="molecule type" value="Genomic_DNA"/>
</dbReference>
<evidence type="ECO:0000313" key="3">
    <source>
        <dbReference type="EMBL" id="MEJ5196729.1"/>
    </source>
</evidence>
<evidence type="ECO:0000256" key="1">
    <source>
        <dbReference type="ARBA" id="ARBA00010562"/>
    </source>
</evidence>
<dbReference type="InterPro" id="IPR007337">
    <property type="entry name" value="RelB/DinJ"/>
</dbReference>
<dbReference type="GO" id="GO:0006351">
    <property type="term" value="P:DNA-templated transcription"/>
    <property type="evidence" value="ECO:0007669"/>
    <property type="project" value="TreeGrafter"/>
</dbReference>
<dbReference type="Pfam" id="PF04221">
    <property type="entry name" value="RelB"/>
    <property type="match status" value="1"/>
</dbReference>
<dbReference type="NCBIfam" id="TIGR02384">
    <property type="entry name" value="RelB_DinJ"/>
    <property type="match status" value="1"/>
</dbReference>
<dbReference type="GO" id="GO:0044010">
    <property type="term" value="P:single-species biofilm formation"/>
    <property type="evidence" value="ECO:0007669"/>
    <property type="project" value="InterPro"/>
</dbReference>
<name>A0AB35Y643_9FIRM</name>
<dbReference type="GO" id="GO:0015643">
    <property type="term" value="F:toxic substance binding"/>
    <property type="evidence" value="ECO:0007669"/>
    <property type="project" value="InterPro"/>
</dbReference>
<organism evidence="3 4">
    <name type="scientific">Faecalibacterium wellingii</name>
    <dbReference type="NCBI Taxonomy" id="2929491"/>
    <lineage>
        <taxon>Bacteria</taxon>
        <taxon>Bacillati</taxon>
        <taxon>Bacillota</taxon>
        <taxon>Clostridia</taxon>
        <taxon>Eubacteriales</taxon>
        <taxon>Oscillospiraceae</taxon>
        <taxon>Faecalibacterium</taxon>
    </lineage>
</organism>
<sequence>MATTNVSIRMDTELKAQADELFAELGMNLSTAFNIFVRQSLREGGIPFEIRTDRPNKETIAAMLEAENIAKDPKVKGYTDLDEMFADLKK</sequence>
<accession>A0AB35Y643</accession>
<protein>
    <submittedName>
        <fullName evidence="3">Type II toxin-antitoxin system RelB/DinJ family antitoxin</fullName>
    </submittedName>
</protein>
<gene>
    <name evidence="3" type="ORF">WF834_11235</name>
</gene>
<dbReference type="PANTHER" id="PTHR38781:SF1">
    <property type="entry name" value="ANTITOXIN DINJ-RELATED"/>
    <property type="match status" value="1"/>
</dbReference>
<dbReference type="RefSeq" id="WP_339395984.1">
    <property type="nucleotide sequence ID" value="NZ_JBBFGL010000012.1"/>
</dbReference>
<dbReference type="InterPro" id="IPR013321">
    <property type="entry name" value="Arc_rbn_hlx_hlx"/>
</dbReference>
<dbReference type="InterPro" id="IPR026262">
    <property type="entry name" value="DinJ"/>
</dbReference>
<dbReference type="PANTHER" id="PTHR38781">
    <property type="entry name" value="ANTITOXIN DINJ-RELATED"/>
    <property type="match status" value="1"/>
</dbReference>
<evidence type="ECO:0000313" key="4">
    <source>
        <dbReference type="Proteomes" id="UP001373196"/>
    </source>
</evidence>
<dbReference type="Gene3D" id="1.10.1220.10">
    <property type="entry name" value="Met repressor-like"/>
    <property type="match status" value="1"/>
</dbReference>
<dbReference type="AlphaFoldDB" id="A0AB35Y643"/>
<dbReference type="PIRSF" id="PIRSF003108">
    <property type="entry name" value="DinJ"/>
    <property type="match status" value="1"/>
</dbReference>
<comment type="similarity">
    <text evidence="1">Belongs to the RelB/DinJ antitoxin family.</text>
</comment>
<dbReference type="Proteomes" id="UP001373196">
    <property type="component" value="Unassembled WGS sequence"/>
</dbReference>
<dbReference type="GO" id="GO:0006355">
    <property type="term" value="P:regulation of DNA-templated transcription"/>
    <property type="evidence" value="ECO:0007669"/>
    <property type="project" value="InterPro"/>
</dbReference>